<dbReference type="Pfam" id="PF17820">
    <property type="entry name" value="PDZ_6"/>
    <property type="match status" value="1"/>
</dbReference>
<reference evidence="13" key="1">
    <citation type="submission" date="2019-12" db="EMBL/GenBank/DDBJ databases">
        <title>Novel species isolated from a subtropical stream in China.</title>
        <authorList>
            <person name="Lu H."/>
        </authorList>
    </citation>
    <scope>NUCLEOTIDE SEQUENCE [LARGE SCALE GENOMIC DNA]</scope>
    <source>
        <strain evidence="13">FT93W</strain>
    </source>
</reference>
<feature type="transmembrane region" description="Helical" evidence="11">
    <location>
        <begin position="395"/>
        <end position="415"/>
    </location>
</feature>
<comment type="subcellular location">
    <subcellularLocation>
        <location evidence="2">Membrane</location>
        <topology evidence="2">Multi-pass membrane protein</topology>
    </subcellularLocation>
</comment>
<dbReference type="GO" id="GO:0016020">
    <property type="term" value="C:membrane"/>
    <property type="evidence" value="ECO:0007669"/>
    <property type="project" value="UniProtKB-SubCell"/>
</dbReference>
<name>A0A845HVX6_9BURK</name>
<evidence type="ECO:0000256" key="8">
    <source>
        <dbReference type="ARBA" id="ARBA00022989"/>
    </source>
</evidence>
<evidence type="ECO:0000256" key="7">
    <source>
        <dbReference type="ARBA" id="ARBA00022833"/>
    </source>
</evidence>
<keyword evidence="4 13" id="KW-0645">Protease</keyword>
<dbReference type="InterPro" id="IPR036034">
    <property type="entry name" value="PDZ_sf"/>
</dbReference>
<evidence type="ECO:0000259" key="12">
    <source>
        <dbReference type="PROSITE" id="PS50106"/>
    </source>
</evidence>
<dbReference type="InterPro" id="IPR041489">
    <property type="entry name" value="PDZ_6"/>
</dbReference>
<evidence type="ECO:0000256" key="6">
    <source>
        <dbReference type="ARBA" id="ARBA00022801"/>
    </source>
</evidence>
<dbReference type="PROSITE" id="PS50106">
    <property type="entry name" value="PDZ"/>
    <property type="match status" value="1"/>
</dbReference>
<dbReference type="SUPFAM" id="SSF50156">
    <property type="entry name" value="PDZ domain-like"/>
    <property type="match status" value="2"/>
</dbReference>
<evidence type="ECO:0000256" key="5">
    <source>
        <dbReference type="ARBA" id="ARBA00022692"/>
    </source>
</evidence>
<evidence type="ECO:0000256" key="9">
    <source>
        <dbReference type="ARBA" id="ARBA00023049"/>
    </source>
</evidence>
<dbReference type="EMBL" id="WWCL01000002">
    <property type="protein sequence ID" value="MYN45564.1"/>
    <property type="molecule type" value="Genomic_DNA"/>
</dbReference>
<feature type="transmembrane region" description="Helical" evidence="11">
    <location>
        <begin position="101"/>
        <end position="125"/>
    </location>
</feature>
<evidence type="ECO:0000256" key="10">
    <source>
        <dbReference type="ARBA" id="ARBA00023136"/>
    </source>
</evidence>
<keyword evidence="6 11" id="KW-0378">Hydrolase</keyword>
<keyword evidence="8 11" id="KW-1133">Transmembrane helix</keyword>
<dbReference type="GO" id="GO:0046872">
    <property type="term" value="F:metal ion binding"/>
    <property type="evidence" value="ECO:0007669"/>
    <property type="project" value="UniProtKB-KW"/>
</dbReference>
<comment type="cofactor">
    <cofactor evidence="1 11">
        <name>Zn(2+)</name>
        <dbReference type="ChEBI" id="CHEBI:29105"/>
    </cofactor>
</comment>
<dbReference type="InterPro" id="IPR004387">
    <property type="entry name" value="Pept_M50_Zn"/>
</dbReference>
<dbReference type="Proteomes" id="UP000444316">
    <property type="component" value="Unassembled WGS sequence"/>
</dbReference>
<evidence type="ECO:0000256" key="4">
    <source>
        <dbReference type="ARBA" id="ARBA00022670"/>
    </source>
</evidence>
<dbReference type="Pfam" id="PF02163">
    <property type="entry name" value="Peptidase_M50"/>
    <property type="match status" value="1"/>
</dbReference>
<dbReference type="PANTHER" id="PTHR42837">
    <property type="entry name" value="REGULATOR OF SIGMA-E PROTEASE RSEP"/>
    <property type="match status" value="1"/>
</dbReference>
<gene>
    <name evidence="13" type="primary">rseP</name>
    <name evidence="13" type="ORF">GTP23_10945</name>
</gene>
<proteinExistence type="inferred from homology"/>
<comment type="caution">
    <text evidence="13">The sequence shown here is derived from an EMBL/GenBank/DDBJ whole genome shotgun (WGS) entry which is preliminary data.</text>
</comment>
<comment type="similarity">
    <text evidence="3 11">Belongs to the peptidase M50B family.</text>
</comment>
<organism evidence="13 14">
    <name type="scientific">Duganella fentianensis</name>
    <dbReference type="NCBI Taxonomy" id="2692177"/>
    <lineage>
        <taxon>Bacteria</taxon>
        <taxon>Pseudomonadati</taxon>
        <taxon>Pseudomonadota</taxon>
        <taxon>Betaproteobacteria</taxon>
        <taxon>Burkholderiales</taxon>
        <taxon>Oxalobacteraceae</taxon>
        <taxon>Telluria group</taxon>
        <taxon>Duganella</taxon>
    </lineage>
</organism>
<dbReference type="InterPro" id="IPR008915">
    <property type="entry name" value="Peptidase_M50"/>
</dbReference>
<evidence type="ECO:0000256" key="1">
    <source>
        <dbReference type="ARBA" id="ARBA00001947"/>
    </source>
</evidence>
<keyword evidence="7 11" id="KW-0862">Zinc</keyword>
<accession>A0A845HVX6</accession>
<dbReference type="RefSeq" id="WP_161035153.1">
    <property type="nucleotide sequence ID" value="NZ_WWCL01000002.1"/>
</dbReference>
<sequence length="470" mass="49645">MNLLQTVLAFIICLGTLITIHELGHYLVARWCGVKVLRFSVGMGKVIWSRRYGPDQTEWVVSALPLGGYVKMLDAREGNLDGLPESELAREFTRQSVWKRIAIVAAGPLANFLLAIVLFAGLYMVGVQEPTSKVSVQPSVGESKGAGAAWVAGVRSGDLITAVNGHAVISWSELRWELIQGVINRSDVQLSVERAGQGHYNFVLPAVLLAGLDVEGDVTGDLGLGMARPLPVVQQVIAGGPAARAGLQVGDLLLAVDDTPVADGIAFIEIIRGAAGRTVQVQVRRASQELTLAVVPQGEQVPAAQMAGKDAKGGKAQGTVTVGKISAYIALAPDMIKVASSPPAAVGKAVQRVWETSAMSVKMVGKMLIGEASLKNVTGPLTIADYAGQTARAGVASYLSFIAFISISLGVMNLLPIPVLDGGHLLYYSLEVLTGRSVPERFGEIAQRFGIGLLLTLMLLAVFNDVVRLL</sequence>
<evidence type="ECO:0000313" key="13">
    <source>
        <dbReference type="EMBL" id="MYN45564.1"/>
    </source>
</evidence>
<evidence type="ECO:0000256" key="2">
    <source>
        <dbReference type="ARBA" id="ARBA00004141"/>
    </source>
</evidence>
<evidence type="ECO:0000256" key="11">
    <source>
        <dbReference type="RuleBase" id="RU362031"/>
    </source>
</evidence>
<keyword evidence="5 11" id="KW-0812">Transmembrane</keyword>
<feature type="transmembrane region" description="Helical" evidence="11">
    <location>
        <begin position="6"/>
        <end position="28"/>
    </location>
</feature>
<keyword evidence="14" id="KW-1185">Reference proteome</keyword>
<dbReference type="AlphaFoldDB" id="A0A845HVX6"/>
<dbReference type="GO" id="GO:0004222">
    <property type="term" value="F:metalloendopeptidase activity"/>
    <property type="evidence" value="ECO:0007669"/>
    <property type="project" value="InterPro"/>
</dbReference>
<evidence type="ECO:0000256" key="3">
    <source>
        <dbReference type="ARBA" id="ARBA00007931"/>
    </source>
</evidence>
<dbReference type="SMART" id="SM00228">
    <property type="entry name" value="PDZ"/>
    <property type="match status" value="2"/>
</dbReference>
<feature type="domain" description="PDZ" evidence="12">
    <location>
        <begin position="211"/>
        <end position="298"/>
    </location>
</feature>
<evidence type="ECO:0000313" key="14">
    <source>
        <dbReference type="Proteomes" id="UP000444316"/>
    </source>
</evidence>
<dbReference type="CDD" id="cd06163">
    <property type="entry name" value="S2P-M50_PDZ_RseP-like"/>
    <property type="match status" value="1"/>
</dbReference>
<dbReference type="GO" id="GO:0006508">
    <property type="term" value="P:proteolysis"/>
    <property type="evidence" value="ECO:0007669"/>
    <property type="project" value="UniProtKB-KW"/>
</dbReference>
<feature type="transmembrane region" description="Helical" evidence="11">
    <location>
        <begin position="445"/>
        <end position="463"/>
    </location>
</feature>
<dbReference type="CDD" id="cd23081">
    <property type="entry name" value="cpPDZ_EcRseP-like"/>
    <property type="match status" value="1"/>
</dbReference>
<dbReference type="NCBIfam" id="TIGR00054">
    <property type="entry name" value="RIP metalloprotease RseP"/>
    <property type="match status" value="1"/>
</dbReference>
<keyword evidence="9 11" id="KW-0482">Metalloprotease</keyword>
<dbReference type="PANTHER" id="PTHR42837:SF2">
    <property type="entry name" value="MEMBRANE METALLOPROTEASE ARASP2, CHLOROPLASTIC-RELATED"/>
    <property type="match status" value="1"/>
</dbReference>
<keyword evidence="11" id="KW-0479">Metal-binding</keyword>
<keyword evidence="10 11" id="KW-0472">Membrane</keyword>
<dbReference type="EC" id="3.4.24.-" evidence="11"/>
<dbReference type="InterPro" id="IPR001478">
    <property type="entry name" value="PDZ"/>
</dbReference>
<dbReference type="Gene3D" id="2.30.42.10">
    <property type="match status" value="2"/>
</dbReference>
<protein>
    <recommendedName>
        <fullName evidence="11">Zinc metalloprotease</fullName>
        <ecNumber evidence="11">3.4.24.-</ecNumber>
    </recommendedName>
</protein>